<dbReference type="InterPro" id="IPR002156">
    <property type="entry name" value="RNaseH_domain"/>
</dbReference>
<dbReference type="CDD" id="cd06222">
    <property type="entry name" value="RNase_H_like"/>
    <property type="match status" value="1"/>
</dbReference>
<sequence>MWTIWGSRNKYTHGETMFQPLRSMEIIQEHIRSLYIPDKQHSIPKMSEVWTKPDVGVIKINSDAAIDEMGGRAGTGVVARDHEGRFIVGRFCPYVGITDPYVSEALGCRDAMLLAKERRWPIIQISSDCKTVVEDWNGGRDRSCCGPIFREMSSYLSGFQGFELKFSERDANKVAHMLAKRGLSTEMQSVTMDVILDFLSAAVHSDYVRSLNE</sequence>
<protein>
    <recommendedName>
        <fullName evidence="1">RNase H type-1 domain-containing protein</fullName>
    </recommendedName>
</protein>
<reference evidence="2" key="2">
    <citation type="submission" date="2020-10" db="EMBL/GenBank/DDBJ databases">
        <authorList>
            <person name="Scholz U."/>
            <person name="Mascher M."/>
            <person name="Fiebig A."/>
        </authorList>
    </citation>
    <scope>NUCLEOTIDE SEQUENCE [LARGE SCALE GENOMIC DNA]</scope>
    <source>
        <strain evidence="2">cv. Morex</strain>
    </source>
</reference>
<evidence type="ECO:0000259" key="1">
    <source>
        <dbReference type="Pfam" id="PF13456"/>
    </source>
</evidence>
<dbReference type="InterPro" id="IPR036397">
    <property type="entry name" value="RNaseH_sf"/>
</dbReference>
<dbReference type="EnsemblPlants" id="HORVU.MOREX.r3.3HG0301900.1">
    <property type="protein sequence ID" value="HORVU.MOREX.r3.3HG0301900.1.CDS1"/>
    <property type="gene ID" value="HORVU.MOREX.r3.3HG0301900"/>
</dbReference>
<dbReference type="Gene3D" id="3.30.420.10">
    <property type="entry name" value="Ribonuclease H-like superfamily/Ribonuclease H"/>
    <property type="match status" value="1"/>
</dbReference>
<dbReference type="Proteomes" id="UP000011116">
    <property type="component" value="Chromosome 3H"/>
</dbReference>
<dbReference type="AlphaFoldDB" id="A0A8I6Y3I8"/>
<proteinExistence type="predicted"/>
<dbReference type="SMR" id="A0A8I6Y3I8"/>
<evidence type="ECO:0000313" key="3">
    <source>
        <dbReference type="Proteomes" id="UP000011116"/>
    </source>
</evidence>
<dbReference type="Pfam" id="PF13456">
    <property type="entry name" value="RVT_3"/>
    <property type="match status" value="1"/>
</dbReference>
<name>A0A8I6Y3I8_HORVV</name>
<dbReference type="PANTHER" id="PTHR47074:SF11">
    <property type="entry name" value="REVERSE TRANSCRIPTASE-LIKE PROTEIN"/>
    <property type="match status" value="1"/>
</dbReference>
<dbReference type="Gramene" id="HORVU.MOREX.r3.3HG0301900.1">
    <property type="protein sequence ID" value="HORVU.MOREX.r3.3HG0301900.1.CDS1"/>
    <property type="gene ID" value="HORVU.MOREX.r3.3HG0301900"/>
</dbReference>
<dbReference type="InterPro" id="IPR052929">
    <property type="entry name" value="RNase_H-like_EbsB-rel"/>
</dbReference>
<reference evidence="2" key="3">
    <citation type="submission" date="2022-01" db="UniProtKB">
        <authorList>
            <consortium name="EnsemblPlants"/>
        </authorList>
    </citation>
    <scope>IDENTIFICATION</scope>
    <source>
        <strain evidence="2">subsp. vulgare</strain>
    </source>
</reference>
<dbReference type="GO" id="GO:0003676">
    <property type="term" value="F:nucleic acid binding"/>
    <property type="evidence" value="ECO:0007669"/>
    <property type="project" value="InterPro"/>
</dbReference>
<organism evidence="2 3">
    <name type="scientific">Hordeum vulgare subsp. vulgare</name>
    <name type="common">Domesticated barley</name>
    <dbReference type="NCBI Taxonomy" id="112509"/>
    <lineage>
        <taxon>Eukaryota</taxon>
        <taxon>Viridiplantae</taxon>
        <taxon>Streptophyta</taxon>
        <taxon>Embryophyta</taxon>
        <taxon>Tracheophyta</taxon>
        <taxon>Spermatophyta</taxon>
        <taxon>Magnoliopsida</taxon>
        <taxon>Liliopsida</taxon>
        <taxon>Poales</taxon>
        <taxon>Poaceae</taxon>
        <taxon>BOP clade</taxon>
        <taxon>Pooideae</taxon>
        <taxon>Triticodae</taxon>
        <taxon>Triticeae</taxon>
        <taxon>Hordeinae</taxon>
        <taxon>Hordeum</taxon>
    </lineage>
</organism>
<dbReference type="GO" id="GO:0004523">
    <property type="term" value="F:RNA-DNA hybrid ribonuclease activity"/>
    <property type="evidence" value="ECO:0007669"/>
    <property type="project" value="InterPro"/>
</dbReference>
<feature type="domain" description="RNase H type-1" evidence="1">
    <location>
        <begin position="61"/>
        <end position="181"/>
    </location>
</feature>
<dbReference type="SUPFAM" id="SSF53098">
    <property type="entry name" value="Ribonuclease H-like"/>
    <property type="match status" value="1"/>
</dbReference>
<dbReference type="InterPro" id="IPR012337">
    <property type="entry name" value="RNaseH-like_sf"/>
</dbReference>
<evidence type="ECO:0000313" key="2">
    <source>
        <dbReference type="EnsemblPlants" id="HORVU.MOREX.r3.3HG0301900.1.CDS1"/>
    </source>
</evidence>
<dbReference type="PANTHER" id="PTHR47074">
    <property type="entry name" value="BNAC02G40300D PROTEIN"/>
    <property type="match status" value="1"/>
</dbReference>
<accession>A0A8I6Y3I8</accession>
<keyword evidence="3" id="KW-1185">Reference proteome</keyword>
<reference evidence="3" key="1">
    <citation type="journal article" date="2012" name="Nature">
        <title>A physical, genetic and functional sequence assembly of the barley genome.</title>
        <authorList>
            <consortium name="The International Barley Genome Sequencing Consortium"/>
            <person name="Mayer K.F."/>
            <person name="Waugh R."/>
            <person name="Brown J.W."/>
            <person name="Schulman A."/>
            <person name="Langridge P."/>
            <person name="Platzer M."/>
            <person name="Fincher G.B."/>
            <person name="Muehlbauer G.J."/>
            <person name="Sato K."/>
            <person name="Close T.J."/>
            <person name="Wise R.P."/>
            <person name="Stein N."/>
        </authorList>
    </citation>
    <scope>NUCLEOTIDE SEQUENCE [LARGE SCALE GENOMIC DNA]</scope>
    <source>
        <strain evidence="3">cv. Morex</strain>
    </source>
</reference>
<dbReference type="InterPro" id="IPR044730">
    <property type="entry name" value="RNase_H-like_dom_plant"/>
</dbReference>